<dbReference type="EMBL" id="BLLF01002348">
    <property type="protein sequence ID" value="GFH23736.1"/>
    <property type="molecule type" value="Genomic_DNA"/>
</dbReference>
<comment type="caution">
    <text evidence="3">The sequence shown here is derived from an EMBL/GenBank/DDBJ whole genome shotgun (WGS) entry which is preliminary data.</text>
</comment>
<accession>A0A699ZYC9</accession>
<dbReference type="InterPro" id="IPR014786">
    <property type="entry name" value="ANAPC2_C"/>
</dbReference>
<dbReference type="Proteomes" id="UP000485058">
    <property type="component" value="Unassembled WGS sequence"/>
</dbReference>
<feature type="region of interest" description="Disordered" evidence="1">
    <location>
        <begin position="124"/>
        <end position="152"/>
    </location>
</feature>
<dbReference type="Pfam" id="PF08672">
    <property type="entry name" value="ANAPC2"/>
    <property type="match status" value="1"/>
</dbReference>
<feature type="compositionally biased region" description="Pro residues" evidence="1">
    <location>
        <begin position="127"/>
        <end position="143"/>
    </location>
</feature>
<dbReference type="Gene3D" id="1.10.10.10">
    <property type="entry name" value="Winged helix-like DNA-binding domain superfamily/Winged helix DNA-binding domain"/>
    <property type="match status" value="1"/>
</dbReference>
<keyword evidence="4" id="KW-1185">Reference proteome</keyword>
<proteinExistence type="predicted"/>
<feature type="non-terminal residue" evidence="3">
    <location>
        <position position="1"/>
    </location>
</feature>
<gene>
    <name evidence="3" type="ORF">HaLaN_21397</name>
</gene>
<organism evidence="3 4">
    <name type="scientific">Haematococcus lacustris</name>
    <name type="common">Green alga</name>
    <name type="synonym">Haematococcus pluvialis</name>
    <dbReference type="NCBI Taxonomy" id="44745"/>
    <lineage>
        <taxon>Eukaryota</taxon>
        <taxon>Viridiplantae</taxon>
        <taxon>Chlorophyta</taxon>
        <taxon>core chlorophytes</taxon>
        <taxon>Chlorophyceae</taxon>
        <taxon>CS clade</taxon>
        <taxon>Chlamydomonadales</taxon>
        <taxon>Haematococcaceae</taxon>
        <taxon>Haematococcus</taxon>
    </lineage>
</organism>
<evidence type="ECO:0000256" key="1">
    <source>
        <dbReference type="SAM" id="MobiDB-lite"/>
    </source>
</evidence>
<feature type="non-terminal residue" evidence="3">
    <location>
        <position position="173"/>
    </location>
</feature>
<dbReference type="SMART" id="SM01013">
    <property type="entry name" value="APC2"/>
    <property type="match status" value="1"/>
</dbReference>
<evidence type="ECO:0000259" key="2">
    <source>
        <dbReference type="SMART" id="SM01013"/>
    </source>
</evidence>
<protein>
    <submittedName>
        <fullName evidence="3">CULLIN_2 domain-containing protein</fullName>
    </submittedName>
</protein>
<dbReference type="SUPFAM" id="SSF46785">
    <property type="entry name" value="Winged helix' DNA-binding domain"/>
    <property type="match status" value="1"/>
</dbReference>
<name>A0A699ZYC9_HAELA</name>
<evidence type="ECO:0000313" key="4">
    <source>
        <dbReference type="Proteomes" id="UP000485058"/>
    </source>
</evidence>
<dbReference type="InterPro" id="IPR036388">
    <property type="entry name" value="WH-like_DNA-bd_sf"/>
</dbReference>
<dbReference type="InterPro" id="IPR036390">
    <property type="entry name" value="WH_DNA-bd_sf"/>
</dbReference>
<feature type="domain" description="Anaphase-promoting complex subunit 2 C-terminal" evidence="2">
    <location>
        <begin position="18"/>
        <end position="74"/>
    </location>
</feature>
<dbReference type="AlphaFoldDB" id="A0A699ZYC9"/>
<evidence type="ECO:0000313" key="3">
    <source>
        <dbReference type="EMBL" id="GFH23736.1"/>
    </source>
</evidence>
<reference evidence="3 4" key="1">
    <citation type="submission" date="2020-02" db="EMBL/GenBank/DDBJ databases">
        <title>Draft genome sequence of Haematococcus lacustris strain NIES-144.</title>
        <authorList>
            <person name="Morimoto D."/>
            <person name="Nakagawa S."/>
            <person name="Yoshida T."/>
            <person name="Sawayama S."/>
        </authorList>
    </citation>
    <scope>NUCLEOTIDE SEQUENCE [LARGE SCALE GENOMIC DNA]</scope>
    <source>
        <strain evidence="3 4">NIES-144</strain>
    </source>
</reference>
<sequence>ATSPAPGSDWAPFEGTLMTLVGNYGALPLERLHEMLRASMVWPRFSKTPAELRSHLDGLVAAGRLAYEAGLYRKAGTPSPTRPGTPLPGAVYDLSPDQLATLMGNLQGQGKVVLDNGLFKAVQSSLDPPPAAPAAAPGPPAPPRTLQAPDGDILNTLGFATAEGWKGFTPAVE</sequence>